<feature type="compositionally biased region" description="Low complexity" evidence="1">
    <location>
        <begin position="213"/>
        <end position="233"/>
    </location>
</feature>
<feature type="compositionally biased region" description="Low complexity" evidence="1">
    <location>
        <begin position="585"/>
        <end position="595"/>
    </location>
</feature>
<feature type="region of interest" description="Disordered" evidence="1">
    <location>
        <begin position="201"/>
        <end position="510"/>
    </location>
</feature>
<feature type="compositionally biased region" description="Low complexity" evidence="1">
    <location>
        <begin position="106"/>
        <end position="133"/>
    </location>
</feature>
<feature type="region of interest" description="Disordered" evidence="1">
    <location>
        <begin position="547"/>
        <end position="566"/>
    </location>
</feature>
<reference evidence="2" key="1">
    <citation type="submission" date="2020-11" db="EMBL/GenBank/DDBJ databases">
        <authorList>
            <consortium name="DOE Joint Genome Institute"/>
            <person name="Ahrendt S."/>
            <person name="Riley R."/>
            <person name="Andreopoulos W."/>
            <person name="Labutti K."/>
            <person name="Pangilinan J."/>
            <person name="Ruiz-Duenas F.J."/>
            <person name="Barrasa J.M."/>
            <person name="Sanchez-Garcia M."/>
            <person name="Camarero S."/>
            <person name="Miyauchi S."/>
            <person name="Serrano A."/>
            <person name="Linde D."/>
            <person name="Babiker R."/>
            <person name="Drula E."/>
            <person name="Ayuso-Fernandez I."/>
            <person name="Pacheco R."/>
            <person name="Padilla G."/>
            <person name="Ferreira P."/>
            <person name="Barriuso J."/>
            <person name="Kellner H."/>
            <person name="Castanera R."/>
            <person name="Alfaro M."/>
            <person name="Ramirez L."/>
            <person name="Pisabarro A.G."/>
            <person name="Kuo A."/>
            <person name="Tritt A."/>
            <person name="Lipzen A."/>
            <person name="He G."/>
            <person name="Yan M."/>
            <person name="Ng V."/>
            <person name="Cullen D."/>
            <person name="Martin F."/>
            <person name="Rosso M.-N."/>
            <person name="Henrissat B."/>
            <person name="Hibbett D."/>
            <person name="Martinez A.T."/>
            <person name="Grigoriev I.V."/>
        </authorList>
    </citation>
    <scope>NUCLEOTIDE SEQUENCE</scope>
    <source>
        <strain evidence="2">MF-IS2</strain>
    </source>
</reference>
<feature type="compositionally biased region" description="Polar residues" evidence="1">
    <location>
        <begin position="431"/>
        <end position="451"/>
    </location>
</feature>
<feature type="compositionally biased region" description="Low complexity" evidence="1">
    <location>
        <begin position="359"/>
        <end position="372"/>
    </location>
</feature>
<evidence type="ECO:0000313" key="2">
    <source>
        <dbReference type="EMBL" id="KAF9446576.1"/>
    </source>
</evidence>
<proteinExistence type="predicted"/>
<sequence length="772" mass="81053">MTNGGLAGWESHPLCLCLPLLPEPESFSLAAYFLSVHLIRTYQFHLEALASIQPHQMVAPSLSPTAKTPSLSYAERAKKAQNIRSPIGVNQPQPSRISQPPPPPISVASSLSSASGSSAKSTSAARPPSSSPAFVHASTSQPQTPNATAVSESKITIINGNSNLPSSSTSKPALASVIEPQFSPQKQSPVNVWDRRKEELAARNAPQPKPTTTALQSSTSISRSTTNASTSASHLSQNDSPSHVAETKQPLSTSHPADDDDPFIVRQSRAPRPQAPVTPPTLLTENVEDWPEVGKTVPAPAAPAAANSTEVSKSDEPQATNGETAQTGAARKSGSHKWIPLPLQPPPEVQQQSRRDSQSMRGNRSSANASRATSIPGQGRNSRTQSGRNSTSQSVNVSRIHSNAGSVHSSPRNPRSKRLPGEEVLAGGANAPTNGSRTSSPLHVNPSQSSFPPVDTVNHPSSYGGYLSPPNGPSPYYPSQPPSLPPISSPAYHSPSHGAPLGLQPDPSLPMPTPAHGYQYVYPSPYIPYEYIPSSAPYPYWNGHHSHPGSGQHSPAYPPSATPSSYTAALPHHIQQHFYPLPQVQPQHSVQSSVSGAPPTCSTSEHGSVSDSDAAGAAPNVAVPSSVDTELRANGDIRRSASVVFGSIDVAAPAESADATVGIDAKDNLEKMFKSLAIGLDPADSVVKTRKSTKFSKGGESLREEGKVVNGEIAVDPALAKEIEAGSAGETKWKFGNEGFASPAGGVVIDMHATTLDVSGVLFCSFSFFDLW</sequence>
<feature type="region of interest" description="Disordered" evidence="1">
    <location>
        <begin position="585"/>
        <end position="621"/>
    </location>
</feature>
<feature type="compositionally biased region" description="Low complexity" evidence="1">
    <location>
        <begin position="607"/>
        <end position="618"/>
    </location>
</feature>
<feature type="compositionally biased region" description="Low complexity" evidence="1">
    <location>
        <begin position="460"/>
        <end position="469"/>
    </location>
</feature>
<feature type="compositionally biased region" description="Polar residues" evidence="1">
    <location>
        <begin position="373"/>
        <end position="413"/>
    </location>
</feature>
<feature type="compositionally biased region" description="Polar residues" evidence="1">
    <location>
        <begin position="307"/>
        <end position="327"/>
    </location>
</feature>
<feature type="compositionally biased region" description="Polar residues" evidence="1">
    <location>
        <begin position="137"/>
        <end position="150"/>
    </location>
</feature>
<dbReference type="AlphaFoldDB" id="A0A9P5XB23"/>
<comment type="caution">
    <text evidence="2">The sequence shown here is derived from an EMBL/GenBank/DDBJ whole genome shotgun (WGS) entry which is preliminary data.</text>
</comment>
<name>A0A9P5XB23_9AGAR</name>
<evidence type="ECO:0000313" key="3">
    <source>
        <dbReference type="Proteomes" id="UP000807342"/>
    </source>
</evidence>
<organism evidence="2 3">
    <name type="scientific">Macrolepiota fuliginosa MF-IS2</name>
    <dbReference type="NCBI Taxonomy" id="1400762"/>
    <lineage>
        <taxon>Eukaryota</taxon>
        <taxon>Fungi</taxon>
        <taxon>Dikarya</taxon>
        <taxon>Basidiomycota</taxon>
        <taxon>Agaricomycotina</taxon>
        <taxon>Agaricomycetes</taxon>
        <taxon>Agaricomycetidae</taxon>
        <taxon>Agaricales</taxon>
        <taxon>Agaricineae</taxon>
        <taxon>Agaricaceae</taxon>
        <taxon>Macrolepiota</taxon>
    </lineage>
</organism>
<keyword evidence="3" id="KW-1185">Reference proteome</keyword>
<gene>
    <name evidence="2" type="ORF">P691DRAFT_173364</name>
</gene>
<dbReference type="Proteomes" id="UP000807342">
    <property type="component" value="Unassembled WGS sequence"/>
</dbReference>
<feature type="compositionally biased region" description="Pro residues" evidence="1">
    <location>
        <begin position="470"/>
        <end position="488"/>
    </location>
</feature>
<accession>A0A9P5XB23</accession>
<dbReference type="EMBL" id="MU151238">
    <property type="protein sequence ID" value="KAF9446576.1"/>
    <property type="molecule type" value="Genomic_DNA"/>
</dbReference>
<protein>
    <submittedName>
        <fullName evidence="2">Uncharacterized protein</fullName>
    </submittedName>
</protein>
<feature type="region of interest" description="Disordered" evidence="1">
    <location>
        <begin position="83"/>
        <end position="150"/>
    </location>
</feature>
<evidence type="ECO:0000256" key="1">
    <source>
        <dbReference type="SAM" id="MobiDB-lite"/>
    </source>
</evidence>